<keyword evidence="6" id="KW-0995">Kinetochore</keyword>
<keyword evidence="7" id="KW-0175">Coiled coil</keyword>
<evidence type="ECO:0000256" key="10">
    <source>
        <dbReference type="SAM" id="MobiDB-lite"/>
    </source>
</evidence>
<comment type="similarity">
    <text evidence="2">Belongs to the mis12 family.</text>
</comment>
<dbReference type="GeneID" id="27691508"/>
<accession>A0A0L0H5E6</accession>
<dbReference type="PANTHER" id="PTHR14527:SF2">
    <property type="entry name" value="PROTEIN MIS12 HOMOLOG"/>
    <property type="match status" value="1"/>
</dbReference>
<dbReference type="Pfam" id="PF05859">
    <property type="entry name" value="Mis12"/>
    <property type="match status" value="1"/>
</dbReference>
<dbReference type="PANTHER" id="PTHR14527">
    <property type="entry name" value="PROTEIN MIS12 HOMOLOG"/>
    <property type="match status" value="1"/>
</dbReference>
<keyword evidence="9" id="KW-0137">Centromere</keyword>
<dbReference type="GO" id="GO:0000070">
    <property type="term" value="P:mitotic sister chromatid segregation"/>
    <property type="evidence" value="ECO:0007669"/>
    <property type="project" value="TreeGrafter"/>
</dbReference>
<evidence type="ECO:0000256" key="2">
    <source>
        <dbReference type="ARBA" id="ARBA00008643"/>
    </source>
</evidence>
<keyword evidence="4" id="KW-0132">Cell division</keyword>
<name>A0A0L0H5E6_SPIPD</name>
<dbReference type="VEuPathDB" id="FungiDB:SPPG_08339"/>
<keyword evidence="12" id="KW-1185">Reference proteome</keyword>
<dbReference type="STRING" id="645134.A0A0L0H5E6"/>
<evidence type="ECO:0000256" key="4">
    <source>
        <dbReference type="ARBA" id="ARBA00022618"/>
    </source>
</evidence>
<evidence type="ECO:0000256" key="6">
    <source>
        <dbReference type="ARBA" id="ARBA00022838"/>
    </source>
</evidence>
<evidence type="ECO:0000256" key="5">
    <source>
        <dbReference type="ARBA" id="ARBA00022776"/>
    </source>
</evidence>
<comment type="subcellular location">
    <subcellularLocation>
        <location evidence="1">Chromosome</location>
        <location evidence="1">Centromere</location>
        <location evidence="1">Kinetochore</location>
    </subcellularLocation>
</comment>
<keyword evidence="5" id="KW-0498">Mitosis</keyword>
<evidence type="ECO:0000256" key="3">
    <source>
        <dbReference type="ARBA" id="ARBA00022454"/>
    </source>
</evidence>
<evidence type="ECO:0008006" key="13">
    <source>
        <dbReference type="Google" id="ProtNLM"/>
    </source>
</evidence>
<dbReference type="GO" id="GO:0051382">
    <property type="term" value="P:kinetochore assembly"/>
    <property type="evidence" value="ECO:0007669"/>
    <property type="project" value="TreeGrafter"/>
</dbReference>
<dbReference type="EMBL" id="KQ257470">
    <property type="protein sequence ID" value="KNC96184.1"/>
    <property type="molecule type" value="Genomic_DNA"/>
</dbReference>
<dbReference type="OrthoDB" id="1884855at2759"/>
<keyword evidence="8" id="KW-0131">Cell cycle</keyword>
<sequence>MLSHTNPPSARRRSTVRPPILRVPPTETAPPPPPQPILPASQAARDASLELVTEQLGWAPVSYVDDIINSMNDLAYKGISSFETWLEEYGLDEEEAEKGLAATETLFENNIDKQFDKFELFVLQSIFVVPTNLPIKLPHYEEVEFGVSAADEANADMELEEVRKRIVAARYLEQRLKVELESTESRRLALERMKRDVDHLAALNDDKAPLSETYTTLLATLRNTRTLSETLRNRSQNLSIHSLIAPSPDDMENVQSVIAAAMDRRRRKQEELARTPSRRRKSVGGVQVKSAREGAEYAIEYRERIGVGSATDVQAWRELLEEEQHV</sequence>
<proteinExistence type="inferred from homology"/>
<dbReference type="RefSeq" id="XP_016604224.1">
    <property type="nucleotide sequence ID" value="XM_016756496.1"/>
</dbReference>
<dbReference type="GO" id="GO:0005634">
    <property type="term" value="C:nucleus"/>
    <property type="evidence" value="ECO:0007669"/>
    <property type="project" value="InterPro"/>
</dbReference>
<gene>
    <name evidence="11" type="ORF">SPPG_08339</name>
</gene>
<dbReference type="GO" id="GO:0000444">
    <property type="term" value="C:MIS12/MIND type complex"/>
    <property type="evidence" value="ECO:0007669"/>
    <property type="project" value="TreeGrafter"/>
</dbReference>
<evidence type="ECO:0000313" key="11">
    <source>
        <dbReference type="EMBL" id="KNC96184.1"/>
    </source>
</evidence>
<reference evidence="11 12" key="1">
    <citation type="submission" date="2009-08" db="EMBL/GenBank/DDBJ databases">
        <title>The Genome Sequence of Spizellomyces punctatus strain DAOM BR117.</title>
        <authorList>
            <consortium name="The Broad Institute Genome Sequencing Platform"/>
            <person name="Russ C."/>
            <person name="Cuomo C."/>
            <person name="Shea T."/>
            <person name="Young S.K."/>
            <person name="Zeng Q."/>
            <person name="Koehrsen M."/>
            <person name="Haas B."/>
            <person name="Borodovsky M."/>
            <person name="Guigo R."/>
            <person name="Alvarado L."/>
            <person name="Berlin A."/>
            <person name="Bochicchio J."/>
            <person name="Borenstein D."/>
            <person name="Chapman S."/>
            <person name="Chen Z."/>
            <person name="Engels R."/>
            <person name="Freedman E."/>
            <person name="Gellesch M."/>
            <person name="Goldberg J."/>
            <person name="Griggs A."/>
            <person name="Gujja S."/>
            <person name="Heiman D."/>
            <person name="Hepburn T."/>
            <person name="Howarth C."/>
            <person name="Jen D."/>
            <person name="Larson L."/>
            <person name="Lewis B."/>
            <person name="Mehta T."/>
            <person name="Park D."/>
            <person name="Pearson M."/>
            <person name="Roberts A."/>
            <person name="Saif S."/>
            <person name="Shenoy N."/>
            <person name="Sisk P."/>
            <person name="Stolte C."/>
            <person name="Sykes S."/>
            <person name="Thomson T."/>
            <person name="Walk T."/>
            <person name="White J."/>
            <person name="Yandava C."/>
            <person name="Burger G."/>
            <person name="Gray M.W."/>
            <person name="Holland P.W.H."/>
            <person name="King N."/>
            <person name="Lang F.B.F."/>
            <person name="Roger A.J."/>
            <person name="Ruiz-Trillo I."/>
            <person name="Lander E."/>
            <person name="Nusbaum C."/>
        </authorList>
    </citation>
    <scope>NUCLEOTIDE SEQUENCE [LARGE SCALE GENOMIC DNA]</scope>
    <source>
        <strain evidence="11 12">DAOM BR117</strain>
    </source>
</reference>
<dbReference type="AlphaFoldDB" id="A0A0L0H5E6"/>
<evidence type="ECO:0000256" key="9">
    <source>
        <dbReference type="ARBA" id="ARBA00023328"/>
    </source>
</evidence>
<dbReference type="InterPro" id="IPR008685">
    <property type="entry name" value="Centromere_Mis12"/>
</dbReference>
<dbReference type="GO" id="GO:0051301">
    <property type="term" value="P:cell division"/>
    <property type="evidence" value="ECO:0007669"/>
    <property type="project" value="UniProtKB-KW"/>
</dbReference>
<dbReference type="Proteomes" id="UP000053201">
    <property type="component" value="Unassembled WGS sequence"/>
</dbReference>
<keyword evidence="3" id="KW-0158">Chromosome</keyword>
<dbReference type="InParanoid" id="A0A0L0H5E6"/>
<evidence type="ECO:0000256" key="8">
    <source>
        <dbReference type="ARBA" id="ARBA00023306"/>
    </source>
</evidence>
<organism evidence="11 12">
    <name type="scientific">Spizellomyces punctatus (strain DAOM BR117)</name>
    <dbReference type="NCBI Taxonomy" id="645134"/>
    <lineage>
        <taxon>Eukaryota</taxon>
        <taxon>Fungi</taxon>
        <taxon>Fungi incertae sedis</taxon>
        <taxon>Chytridiomycota</taxon>
        <taxon>Chytridiomycota incertae sedis</taxon>
        <taxon>Chytridiomycetes</taxon>
        <taxon>Spizellomycetales</taxon>
        <taxon>Spizellomycetaceae</taxon>
        <taxon>Spizellomyces</taxon>
    </lineage>
</organism>
<evidence type="ECO:0000256" key="1">
    <source>
        <dbReference type="ARBA" id="ARBA00004629"/>
    </source>
</evidence>
<feature type="region of interest" description="Disordered" evidence="10">
    <location>
        <begin position="1"/>
        <end position="43"/>
    </location>
</feature>
<dbReference type="eggNOG" id="ENOG502S72R">
    <property type="taxonomic scope" value="Eukaryota"/>
</dbReference>
<feature type="compositionally biased region" description="Pro residues" evidence="10">
    <location>
        <begin position="27"/>
        <end position="37"/>
    </location>
</feature>
<evidence type="ECO:0000313" key="12">
    <source>
        <dbReference type="Proteomes" id="UP000053201"/>
    </source>
</evidence>
<evidence type="ECO:0000256" key="7">
    <source>
        <dbReference type="ARBA" id="ARBA00023054"/>
    </source>
</evidence>
<protein>
    <recommendedName>
        <fullName evidence="13">Mis12 domain-containing protein</fullName>
    </recommendedName>
</protein>